<proteinExistence type="predicted"/>
<name>A0AAW1I0X6_SAPOF</name>
<feature type="region of interest" description="Disordered" evidence="1">
    <location>
        <begin position="162"/>
        <end position="196"/>
    </location>
</feature>
<dbReference type="Proteomes" id="UP001443914">
    <property type="component" value="Unassembled WGS sequence"/>
</dbReference>
<gene>
    <name evidence="2" type="ORF">RND81_10G093800</name>
</gene>
<accession>A0AAW1I0X6</accession>
<evidence type="ECO:0000256" key="1">
    <source>
        <dbReference type="SAM" id="MobiDB-lite"/>
    </source>
</evidence>
<evidence type="ECO:0000313" key="3">
    <source>
        <dbReference type="Proteomes" id="UP001443914"/>
    </source>
</evidence>
<keyword evidence="3" id="KW-1185">Reference proteome</keyword>
<organism evidence="2 3">
    <name type="scientific">Saponaria officinalis</name>
    <name type="common">Common soapwort</name>
    <name type="synonym">Lychnis saponaria</name>
    <dbReference type="NCBI Taxonomy" id="3572"/>
    <lineage>
        <taxon>Eukaryota</taxon>
        <taxon>Viridiplantae</taxon>
        <taxon>Streptophyta</taxon>
        <taxon>Embryophyta</taxon>
        <taxon>Tracheophyta</taxon>
        <taxon>Spermatophyta</taxon>
        <taxon>Magnoliopsida</taxon>
        <taxon>eudicotyledons</taxon>
        <taxon>Gunneridae</taxon>
        <taxon>Pentapetalae</taxon>
        <taxon>Caryophyllales</taxon>
        <taxon>Caryophyllaceae</taxon>
        <taxon>Caryophylleae</taxon>
        <taxon>Saponaria</taxon>
    </lineage>
</organism>
<feature type="compositionally biased region" description="Polar residues" evidence="1">
    <location>
        <begin position="185"/>
        <end position="196"/>
    </location>
</feature>
<protein>
    <submittedName>
        <fullName evidence="2">Uncharacterized protein</fullName>
    </submittedName>
</protein>
<reference evidence="2" key="1">
    <citation type="submission" date="2024-03" db="EMBL/GenBank/DDBJ databases">
        <title>WGS assembly of Saponaria officinalis var. Norfolk2.</title>
        <authorList>
            <person name="Jenkins J."/>
            <person name="Shu S."/>
            <person name="Grimwood J."/>
            <person name="Barry K."/>
            <person name="Goodstein D."/>
            <person name="Schmutz J."/>
            <person name="Leebens-Mack J."/>
            <person name="Osbourn A."/>
        </authorList>
    </citation>
    <scope>NUCLEOTIDE SEQUENCE [LARGE SCALE GENOMIC DNA]</scope>
    <source>
        <strain evidence="2">JIC</strain>
    </source>
</reference>
<evidence type="ECO:0000313" key="2">
    <source>
        <dbReference type="EMBL" id="KAK9682745.1"/>
    </source>
</evidence>
<dbReference type="AlphaFoldDB" id="A0AAW1I0X6"/>
<sequence length="196" mass="21107">MHLLYIISAVCVGNRLIHCDSILCRFLKIEIGSRFGKFVSWRCNDFCLAHFATSAFDLIAEELLMSNSLIKVYGALRMTVKMHLMLNSKITIEGNGDSIVSTSLLETGNLFVLKLPQAQLEGALKKIGALKAPLATHASQPNVKATLPRSILVVLSIASDPQVESHSQAGQPEVVDAGNSKKDNNAVNTNESSSGG</sequence>
<dbReference type="PANTHER" id="PTHR47184">
    <property type="entry name" value="PHOSPHATIDYLINOSITOL 3-AND 4-KINASE FAMILY PROTEIN-RELATED"/>
    <property type="match status" value="1"/>
</dbReference>
<dbReference type="PANTHER" id="PTHR47184:SF2">
    <property type="entry name" value="SYMPLEKIN"/>
    <property type="match status" value="1"/>
</dbReference>
<dbReference type="EMBL" id="JBDFQZ010000010">
    <property type="protein sequence ID" value="KAK9682745.1"/>
    <property type="molecule type" value="Genomic_DNA"/>
</dbReference>
<comment type="caution">
    <text evidence="2">The sequence shown here is derived from an EMBL/GenBank/DDBJ whole genome shotgun (WGS) entry which is preliminary data.</text>
</comment>